<evidence type="ECO:0000256" key="1">
    <source>
        <dbReference type="SAM" id="Phobius"/>
    </source>
</evidence>
<accession>A0A418STG6</accession>
<dbReference type="InterPro" id="IPR027587">
    <property type="entry name" value="TrbK"/>
</dbReference>
<reference evidence="3" key="1">
    <citation type="submission" date="2018-09" db="EMBL/GenBank/DDBJ databases">
        <title>Acidovorax cavernicola nov. sp. isolated from Gruta de las Maravillas (Aracena, Spain).</title>
        <authorList>
            <person name="Jurado V."/>
            <person name="Gutierrez-Patricio S."/>
            <person name="Gonzalez-Pimentel J.L."/>
            <person name="Miller A.Z."/>
            <person name="Laiz L."/>
            <person name="Saiz-Jimenez C."/>
        </authorList>
    </citation>
    <scope>NUCLEOTIDE SEQUENCE [LARGE SCALE GENOMIC DNA]</scope>
    <source>
        <strain evidence="3">1011MAR3C25</strain>
    </source>
</reference>
<keyword evidence="1" id="KW-1133">Transmembrane helix</keyword>
<feature type="transmembrane region" description="Helical" evidence="1">
    <location>
        <begin position="6"/>
        <end position="24"/>
    </location>
</feature>
<organism evidence="2 3">
    <name type="scientific">Paracoccus onubensis</name>
    <dbReference type="NCBI Taxonomy" id="1675788"/>
    <lineage>
        <taxon>Bacteria</taxon>
        <taxon>Pseudomonadati</taxon>
        <taxon>Pseudomonadota</taxon>
        <taxon>Alphaproteobacteria</taxon>
        <taxon>Rhodobacterales</taxon>
        <taxon>Paracoccaceae</taxon>
        <taxon>Paracoccus</taxon>
    </lineage>
</organism>
<dbReference type="AlphaFoldDB" id="A0A418STG6"/>
<dbReference type="Pfam" id="PF20084">
    <property type="entry name" value="TrbK"/>
    <property type="match status" value="1"/>
</dbReference>
<evidence type="ECO:0000313" key="2">
    <source>
        <dbReference type="EMBL" id="RJE84202.1"/>
    </source>
</evidence>
<name>A0A418STG6_9RHOB</name>
<dbReference type="EMBL" id="QZCG01000009">
    <property type="protein sequence ID" value="RJE84202.1"/>
    <property type="molecule type" value="Genomic_DNA"/>
</dbReference>
<gene>
    <name evidence="2" type="ORF">D3P04_14500</name>
</gene>
<keyword evidence="1" id="KW-0812">Transmembrane</keyword>
<keyword evidence="3" id="KW-1185">Reference proteome</keyword>
<protein>
    <submittedName>
        <fullName evidence="2">Conjugal transfer protein TrbK</fullName>
    </submittedName>
</protein>
<dbReference type="OrthoDB" id="9815800at2"/>
<dbReference type="Proteomes" id="UP000284202">
    <property type="component" value="Unassembled WGS sequence"/>
</dbReference>
<dbReference type="NCBIfam" id="TIGR04360">
    <property type="entry name" value="other_trbK"/>
    <property type="match status" value="1"/>
</dbReference>
<proteinExistence type="predicted"/>
<sequence>MEIKAMARLIAILFLAIVMTVTLIRMDHTGELPVLPGREIPSEPEEPLRKEQRRCQRMGEAAASDADCLAIWAETRDRFLGRTPTPTAPATTSERQ</sequence>
<comment type="caution">
    <text evidence="2">The sequence shown here is derived from an EMBL/GenBank/DDBJ whole genome shotgun (WGS) entry which is preliminary data.</text>
</comment>
<evidence type="ECO:0000313" key="3">
    <source>
        <dbReference type="Proteomes" id="UP000284202"/>
    </source>
</evidence>
<keyword evidence="1" id="KW-0472">Membrane</keyword>